<dbReference type="EMBL" id="KZ805501">
    <property type="protein sequence ID" value="PVH95290.1"/>
    <property type="molecule type" value="Genomic_DNA"/>
</dbReference>
<dbReference type="AlphaFoldDB" id="A0A2V1DB11"/>
<evidence type="ECO:0000256" key="1">
    <source>
        <dbReference type="SAM" id="MobiDB-lite"/>
    </source>
</evidence>
<feature type="compositionally biased region" description="Basic and acidic residues" evidence="1">
    <location>
        <begin position="133"/>
        <end position="150"/>
    </location>
</feature>
<feature type="region of interest" description="Disordered" evidence="1">
    <location>
        <begin position="126"/>
        <end position="150"/>
    </location>
</feature>
<gene>
    <name evidence="2" type="ORF">DM02DRAFT_163800</name>
</gene>
<evidence type="ECO:0000313" key="3">
    <source>
        <dbReference type="Proteomes" id="UP000244855"/>
    </source>
</evidence>
<keyword evidence="3" id="KW-1185">Reference proteome</keyword>
<sequence length="150" mass="16501">MILVCTPSSRRPLRLEDRRLRDPAARVKKVGWLVRTACAGRCRRSMTSLLTIHVVALKTWQSANMSSMVCEGVLRAGHAPRAEKRKPISSVQWASTQPSLGAWGSGRAVHGFWLPSLKRCEISPLAPAGARARGPDDDHRGEKARKGGER</sequence>
<name>A0A2V1DB11_9PLEO</name>
<reference evidence="2 3" key="1">
    <citation type="journal article" date="2018" name="Sci. Rep.">
        <title>Comparative genomics provides insights into the lifestyle and reveals functional heterogeneity of dark septate endophytic fungi.</title>
        <authorList>
            <person name="Knapp D.G."/>
            <person name="Nemeth J.B."/>
            <person name="Barry K."/>
            <person name="Hainaut M."/>
            <person name="Henrissat B."/>
            <person name="Johnson J."/>
            <person name="Kuo A."/>
            <person name="Lim J.H.P."/>
            <person name="Lipzen A."/>
            <person name="Nolan M."/>
            <person name="Ohm R.A."/>
            <person name="Tamas L."/>
            <person name="Grigoriev I.V."/>
            <person name="Spatafora J.W."/>
            <person name="Nagy L.G."/>
            <person name="Kovacs G.M."/>
        </authorList>
    </citation>
    <scope>NUCLEOTIDE SEQUENCE [LARGE SCALE GENOMIC DNA]</scope>
    <source>
        <strain evidence="2 3">DSE2036</strain>
    </source>
</reference>
<evidence type="ECO:0000313" key="2">
    <source>
        <dbReference type="EMBL" id="PVH95290.1"/>
    </source>
</evidence>
<organism evidence="2 3">
    <name type="scientific">Periconia macrospinosa</name>
    <dbReference type="NCBI Taxonomy" id="97972"/>
    <lineage>
        <taxon>Eukaryota</taxon>
        <taxon>Fungi</taxon>
        <taxon>Dikarya</taxon>
        <taxon>Ascomycota</taxon>
        <taxon>Pezizomycotina</taxon>
        <taxon>Dothideomycetes</taxon>
        <taxon>Pleosporomycetidae</taxon>
        <taxon>Pleosporales</taxon>
        <taxon>Massarineae</taxon>
        <taxon>Periconiaceae</taxon>
        <taxon>Periconia</taxon>
    </lineage>
</organism>
<dbReference type="Proteomes" id="UP000244855">
    <property type="component" value="Unassembled WGS sequence"/>
</dbReference>
<protein>
    <submittedName>
        <fullName evidence="2">Uncharacterized protein</fullName>
    </submittedName>
</protein>
<proteinExistence type="predicted"/>
<accession>A0A2V1DB11</accession>